<dbReference type="PANTHER" id="PTHR40788:SF2">
    <property type="entry name" value="CLR5 DOMAIN-CONTAINING PROTEIN"/>
    <property type="match status" value="1"/>
</dbReference>
<dbReference type="VEuPathDB" id="FungiDB:BTJ68_09233"/>
<protein>
    <submittedName>
        <fullName evidence="1">Uncharacterized protein</fullName>
    </submittedName>
</protein>
<dbReference type="EMBL" id="QWIT01000429">
    <property type="protein sequence ID" value="RMZ24227.1"/>
    <property type="molecule type" value="Genomic_DNA"/>
</dbReference>
<evidence type="ECO:0000313" key="1">
    <source>
        <dbReference type="EMBL" id="RMZ24227.1"/>
    </source>
</evidence>
<accession>A0A3M7IFA5</accession>
<organism evidence="1 2">
    <name type="scientific">Hortaea werneckii</name>
    <name type="common">Black yeast</name>
    <name type="synonym">Cladosporium werneckii</name>
    <dbReference type="NCBI Taxonomy" id="91943"/>
    <lineage>
        <taxon>Eukaryota</taxon>
        <taxon>Fungi</taxon>
        <taxon>Dikarya</taxon>
        <taxon>Ascomycota</taxon>
        <taxon>Pezizomycotina</taxon>
        <taxon>Dothideomycetes</taxon>
        <taxon>Dothideomycetidae</taxon>
        <taxon>Mycosphaerellales</taxon>
        <taxon>Teratosphaeriaceae</taxon>
        <taxon>Hortaea</taxon>
    </lineage>
</organism>
<evidence type="ECO:0000313" key="2">
    <source>
        <dbReference type="Proteomes" id="UP000281677"/>
    </source>
</evidence>
<name>A0A3M7IFA5_HORWE</name>
<sequence>MTTENSEMLGMEGDRNIPELQRDLQRKYNNVGRDIGAMWRAFSPKQRGTAMREIVGDGKVLRDSRDPGLGSLNGFLSDWNLEDMTSTPNFFLDRLKFRVENDLHRQFFGGPNGTPSDPFLDLEKDYGGWFKVNGAKGRRSMESMVARSGLFVSAHEGQPVLWRQMTTLVHYNYLMEEILDLGSSAEVKKTSHTKASKDTSSALANLSVDPKPLKASISTVMAQAIEQKLVSEDYLELLRGEPVVLYRAVQKTNYSRPKLVPDELGRILPLITDIYISRAFFEVISTAL</sequence>
<dbReference type="Proteomes" id="UP000281677">
    <property type="component" value="Unassembled WGS sequence"/>
</dbReference>
<reference evidence="1 2" key="1">
    <citation type="journal article" date="2018" name="BMC Genomics">
        <title>Genomic evidence for intraspecific hybridization in a clonal and extremely halotolerant yeast.</title>
        <authorList>
            <person name="Gostincar C."/>
            <person name="Stajich J.E."/>
            <person name="Zupancic J."/>
            <person name="Zalar P."/>
            <person name="Gunde-Cimerman N."/>
        </authorList>
    </citation>
    <scope>NUCLEOTIDE SEQUENCE [LARGE SCALE GENOMIC DNA]</scope>
    <source>
        <strain evidence="1 2">EXF-120</strain>
    </source>
</reference>
<dbReference type="AlphaFoldDB" id="A0A3M7IFA5"/>
<dbReference type="PANTHER" id="PTHR40788">
    <property type="entry name" value="CLR5 DOMAIN-CONTAINING PROTEIN-RELATED"/>
    <property type="match status" value="1"/>
</dbReference>
<proteinExistence type="predicted"/>
<dbReference type="OrthoDB" id="2922289at2759"/>
<comment type="caution">
    <text evidence="1">The sequence shown here is derived from an EMBL/GenBank/DDBJ whole genome shotgun (WGS) entry which is preliminary data.</text>
</comment>
<gene>
    <name evidence="1" type="ORF">D0859_11722</name>
</gene>